<dbReference type="Proteomes" id="UP000236291">
    <property type="component" value="Unassembled WGS sequence"/>
</dbReference>
<evidence type="ECO:0000313" key="2">
    <source>
        <dbReference type="Proteomes" id="UP000236291"/>
    </source>
</evidence>
<dbReference type="InterPro" id="IPR032567">
    <property type="entry name" value="RTL1-rel"/>
</dbReference>
<dbReference type="Pfam" id="PF08284">
    <property type="entry name" value="RVP_2"/>
    <property type="match status" value="1"/>
</dbReference>
<dbReference type="AlphaFoldDB" id="A0A2K3JVX2"/>
<dbReference type="PANTHER" id="PTHR15503:SF22">
    <property type="entry name" value="TRANSPOSON TY3-I GAG POLYPROTEIN"/>
    <property type="match status" value="1"/>
</dbReference>
<evidence type="ECO:0000313" key="1">
    <source>
        <dbReference type="EMBL" id="PNX58162.1"/>
    </source>
</evidence>
<dbReference type="SUPFAM" id="SSF50630">
    <property type="entry name" value="Acid proteases"/>
    <property type="match status" value="1"/>
</dbReference>
<dbReference type="EMBL" id="ASHM01077969">
    <property type="protein sequence ID" value="PNX58162.1"/>
    <property type="molecule type" value="Genomic_DNA"/>
</dbReference>
<comment type="caution">
    <text evidence="1">The sequence shown here is derived from an EMBL/GenBank/DDBJ whole genome shotgun (WGS) entry which is preliminary data.</text>
</comment>
<sequence length="162" mass="17758">MRVLILGEGETLNEGEEIVALEVDESEGVVDTKAECKLIGVLGKIGEYNTMKLEGKLVNLNVEVLIDSGDSHSFISPELTTTLGLTVTPTTIERIKLGNGHIVLSEGICRGTRLTFRFKTFKSDALVLELGGMDVILGVSWLSSLGKAVMDWKDLSMQFWRE</sequence>
<proteinExistence type="predicted"/>
<gene>
    <name evidence="1" type="ORF">L195_g050770</name>
</gene>
<dbReference type="PANTHER" id="PTHR15503">
    <property type="entry name" value="LDOC1 RELATED"/>
    <property type="match status" value="1"/>
</dbReference>
<dbReference type="CDD" id="cd00303">
    <property type="entry name" value="retropepsin_like"/>
    <property type="match status" value="1"/>
</dbReference>
<organism evidence="1 2">
    <name type="scientific">Trifolium pratense</name>
    <name type="common">Red clover</name>
    <dbReference type="NCBI Taxonomy" id="57577"/>
    <lineage>
        <taxon>Eukaryota</taxon>
        <taxon>Viridiplantae</taxon>
        <taxon>Streptophyta</taxon>
        <taxon>Embryophyta</taxon>
        <taxon>Tracheophyta</taxon>
        <taxon>Spermatophyta</taxon>
        <taxon>Magnoliopsida</taxon>
        <taxon>eudicotyledons</taxon>
        <taxon>Gunneridae</taxon>
        <taxon>Pentapetalae</taxon>
        <taxon>rosids</taxon>
        <taxon>fabids</taxon>
        <taxon>Fabales</taxon>
        <taxon>Fabaceae</taxon>
        <taxon>Papilionoideae</taxon>
        <taxon>50 kb inversion clade</taxon>
        <taxon>NPAAA clade</taxon>
        <taxon>Hologalegina</taxon>
        <taxon>IRL clade</taxon>
        <taxon>Trifolieae</taxon>
        <taxon>Trifolium</taxon>
    </lineage>
</organism>
<dbReference type="Gene3D" id="2.40.70.10">
    <property type="entry name" value="Acid Proteases"/>
    <property type="match status" value="1"/>
</dbReference>
<name>A0A2K3JVX2_TRIPR</name>
<protein>
    <submittedName>
        <fullName evidence="1">Retrotransposon-related protein</fullName>
    </submittedName>
</protein>
<dbReference type="InterPro" id="IPR021109">
    <property type="entry name" value="Peptidase_aspartic_dom_sf"/>
</dbReference>
<feature type="non-terminal residue" evidence="1">
    <location>
        <position position="162"/>
    </location>
</feature>
<reference evidence="1 2" key="1">
    <citation type="journal article" date="2014" name="Am. J. Bot.">
        <title>Genome assembly and annotation for red clover (Trifolium pratense; Fabaceae).</title>
        <authorList>
            <person name="Istvanek J."/>
            <person name="Jaros M."/>
            <person name="Krenek A."/>
            <person name="Repkova J."/>
        </authorList>
    </citation>
    <scope>NUCLEOTIDE SEQUENCE [LARGE SCALE GENOMIC DNA]</scope>
    <source>
        <strain evidence="2">cv. Tatra</strain>
        <tissue evidence="1">Young leaves</tissue>
    </source>
</reference>
<accession>A0A2K3JVX2</accession>
<reference evidence="1 2" key="2">
    <citation type="journal article" date="2017" name="Front. Plant Sci.">
        <title>Gene Classification and Mining of Molecular Markers Useful in Red Clover (Trifolium pratense) Breeding.</title>
        <authorList>
            <person name="Istvanek J."/>
            <person name="Dluhosova J."/>
            <person name="Dluhos P."/>
            <person name="Patkova L."/>
            <person name="Nedelnik J."/>
            <person name="Repkova J."/>
        </authorList>
    </citation>
    <scope>NUCLEOTIDE SEQUENCE [LARGE SCALE GENOMIC DNA]</scope>
    <source>
        <strain evidence="2">cv. Tatra</strain>
        <tissue evidence="1">Young leaves</tissue>
    </source>
</reference>